<dbReference type="Proteomes" id="UP000244896">
    <property type="component" value="Chromosome"/>
</dbReference>
<gene>
    <name evidence="2" type="ORF">CKA38_11510</name>
</gene>
<dbReference type="OrthoDB" id="194610at2"/>
<evidence type="ECO:0000313" key="2">
    <source>
        <dbReference type="EMBL" id="AWI09792.1"/>
    </source>
</evidence>
<protein>
    <recommendedName>
        <fullName evidence="4">DUF5666 domain-containing protein</fullName>
    </recommendedName>
</protein>
<feature type="chain" id="PRO_5015900567" description="DUF5666 domain-containing protein" evidence="1">
    <location>
        <begin position="20"/>
        <end position="167"/>
    </location>
</feature>
<sequence length="167" mass="18270">MGLPIAALISVFVFSPFGASVFSAPAFDSAGYETVLIPKTKTSIYVGSVTFTMTPFVRSEGQVYTAEYKASVVPFFFFSESGRLSINFTDEQLARLERGERVDFTGDGKNKKNKGRRILGHAQAEAPGARTGKIKVRVFVTKNTDLVLDTTYTFAEKKETEAGMPEA</sequence>
<keyword evidence="3" id="KW-1185">Reference proteome</keyword>
<accession>A0A2U8E5J3</accession>
<name>A0A2U8E5J3_9BACT</name>
<dbReference type="EMBL" id="CP023004">
    <property type="protein sequence ID" value="AWI09792.1"/>
    <property type="molecule type" value="Genomic_DNA"/>
</dbReference>
<organism evidence="2 3">
    <name type="scientific">Ereboglobus luteus</name>
    <dbReference type="NCBI Taxonomy" id="1796921"/>
    <lineage>
        <taxon>Bacteria</taxon>
        <taxon>Pseudomonadati</taxon>
        <taxon>Verrucomicrobiota</taxon>
        <taxon>Opitutia</taxon>
        <taxon>Opitutales</taxon>
        <taxon>Opitutaceae</taxon>
        <taxon>Ereboglobus</taxon>
    </lineage>
</organism>
<evidence type="ECO:0000313" key="3">
    <source>
        <dbReference type="Proteomes" id="UP000244896"/>
    </source>
</evidence>
<evidence type="ECO:0008006" key="4">
    <source>
        <dbReference type="Google" id="ProtNLM"/>
    </source>
</evidence>
<keyword evidence="1" id="KW-0732">Signal</keyword>
<dbReference type="KEGG" id="elut:CKA38_11510"/>
<dbReference type="AlphaFoldDB" id="A0A2U8E5J3"/>
<feature type="signal peptide" evidence="1">
    <location>
        <begin position="1"/>
        <end position="19"/>
    </location>
</feature>
<evidence type="ECO:0000256" key="1">
    <source>
        <dbReference type="SAM" id="SignalP"/>
    </source>
</evidence>
<proteinExistence type="predicted"/>
<reference evidence="2 3" key="1">
    <citation type="journal article" date="2018" name="Syst. Appl. Microbiol.">
        <title>Ereboglobus luteus gen. nov. sp. nov. from cockroach guts, and new insights into the oxygen relationship of the genera Opitutus and Didymococcus (Verrucomicrobia: Opitutaceae).</title>
        <authorList>
            <person name="Tegtmeier D."/>
            <person name="Belitz A."/>
            <person name="Radek R."/>
            <person name="Heimerl T."/>
            <person name="Brune A."/>
        </authorList>
    </citation>
    <scope>NUCLEOTIDE SEQUENCE [LARGE SCALE GENOMIC DNA]</scope>
    <source>
        <strain evidence="2 3">Ho45</strain>
    </source>
</reference>